<evidence type="ECO:0000256" key="5">
    <source>
        <dbReference type="ARBA" id="ARBA00023054"/>
    </source>
</evidence>
<dbReference type="Gene3D" id="3.40.50.300">
    <property type="entry name" value="P-loop containing nucleotide triphosphate hydrolases"/>
    <property type="match status" value="2"/>
</dbReference>
<feature type="coiled-coil region" evidence="8">
    <location>
        <begin position="868"/>
        <end position="941"/>
    </location>
</feature>
<dbReference type="EMBL" id="JAUCMX010000009">
    <property type="protein sequence ID" value="KAK3535953.1"/>
    <property type="molecule type" value="Genomic_DNA"/>
</dbReference>
<dbReference type="Pfam" id="PF06470">
    <property type="entry name" value="SMC_hinge"/>
    <property type="match status" value="1"/>
</dbReference>
<organism evidence="10 11">
    <name type="scientific">Hemibagrus guttatus</name>
    <dbReference type="NCBI Taxonomy" id="175788"/>
    <lineage>
        <taxon>Eukaryota</taxon>
        <taxon>Metazoa</taxon>
        <taxon>Chordata</taxon>
        <taxon>Craniata</taxon>
        <taxon>Vertebrata</taxon>
        <taxon>Euteleostomi</taxon>
        <taxon>Actinopterygii</taxon>
        <taxon>Neopterygii</taxon>
        <taxon>Teleostei</taxon>
        <taxon>Ostariophysi</taxon>
        <taxon>Siluriformes</taxon>
        <taxon>Bagridae</taxon>
        <taxon>Hemibagrus</taxon>
    </lineage>
</organism>
<evidence type="ECO:0000313" key="11">
    <source>
        <dbReference type="Proteomes" id="UP001274896"/>
    </source>
</evidence>
<dbReference type="GO" id="GO:0005524">
    <property type="term" value="F:ATP binding"/>
    <property type="evidence" value="ECO:0007669"/>
    <property type="project" value="InterPro"/>
</dbReference>
<dbReference type="SUPFAM" id="SSF52540">
    <property type="entry name" value="P-loop containing nucleoside triphosphate hydrolases"/>
    <property type="match status" value="2"/>
</dbReference>
<evidence type="ECO:0000259" key="9">
    <source>
        <dbReference type="SMART" id="SM00968"/>
    </source>
</evidence>
<feature type="domain" description="SMC hinge" evidence="9">
    <location>
        <begin position="535"/>
        <end position="653"/>
    </location>
</feature>
<dbReference type="InterPro" id="IPR024704">
    <property type="entry name" value="SMC"/>
</dbReference>
<dbReference type="Proteomes" id="UP001274896">
    <property type="component" value="Unassembled WGS sequence"/>
</dbReference>
<sequence length="1408" mass="162515">RERLAVSYVWGQIKLRSFIQVKMGYLKQIDVENFKSWKGKQTIGPFKRFSCIIGTNGSGKSNVMDALGFVMGERASSLRVKQTKDLIYGAHINKPVSRTASVTMRYCNDNDEETIFSRTVSGESSEYRVNGRQVTPTRYTAELEKIGVVVKARNCLVFQGTVESIAMMNAKERTKLFERISNSIELASEYDAKLTALQNAKEDTQFHFNRKRAAAAEKKQVFRDKTEAENYQALVEQLNESKLQLSLFQLYHNERGINALVETLREKQEAVTVKKDVVEEWEQTVKAQKKEHGRLSRELQKLEKEIKSQEETLNHQRPRYIKAKVNTSHHQRKVEEVRTSLLKTQKQQAKKKQEMQELETELAELEKAWRVYETEVVEKAAQRGEDVQLEEAQLERYKELKELARKKGAVLLQKAEKLRWEVKADREKLEFEKRRKTEVETNIKHAEEHLDELNRKAGKLEAYAITSNKALDEQQEQERCLGQMLERGRVRMLELNEELGVVGQELQSARMDSQENRRQQKRDEIFQSLHRLYPDVVYGRLMDLCQPIHKKYQLAVTKVFGHYMNAIVVSTAKVARDCIQIIKEERAERETFLPIDNMDVKPLNERLREVRGAKMVVDVVQCSQNAPQLKRVVQFVCGNSLVCENLKDARHVAFDGPERLKTVSLDGTLFSKSGVISGGSVHLRHKARHWEEKDMNGLKERKEQLSVELRELIKLKRKEAELHQITVQAQGIQTRLKYSNSELESVRKKSIPACQSGVLLVGVLQEISRLQSKLSNLKSQIEMQTNNVQVNDSRVSALQDELNHMEDTVFSDFCAEIGVANIREYEQDYVRQQGEIENKRLQFEAQRTRLNTQVEYEQEQLHKQHRLISKMEDSIKKEEEVILMLKEEEEKLLAAVDESQVKLQDLKNKQAEQKSYVNKAKADLDKRISGLQENSRDLVKQQKETISMEAALEHQRLCKHNLLLGCKIEGLPLTVLSGTLDDISDIQLDSDSVTITTQDIYEREEQILIDYRPLGDDLKSLTEEHEVMTQLEVLREKVSSLEKMIHMSKPPNMKALEKMSEVKDTFRGVVDAFEASASVSKKCHQEFEQVKSMRFHRFSQCFEHVSVTINHIYQDLCRNNSAQATLSAENPDEPYLGGISYNCVAPGKRFMSMDNLSGGEKSIAALALVFAIHSFRPAPFFVLDEVDAALDNTNIGKARRHSPPFLLLITKLNLYFYFRIYLQSRVTSFIREQSRNNFQVIVISLKEEFYSRSDALLGVYSEFDDCMSSHLLSLDLTPYPLNDENGKEREMGMIVLFTPVLFMASYTVMIVPLRSNINSLDALRFFFWNSTKLYMERLKEPQITPKLIMLIVMCNNIKCEAAAGAGEREDILWLSLQTLEQTRRWIRSRLEGKQPDWKDGGGDRSPYE</sequence>
<keyword evidence="6" id="KW-0539">Nucleus</keyword>
<dbReference type="GO" id="GO:0016887">
    <property type="term" value="F:ATP hydrolysis activity"/>
    <property type="evidence" value="ECO:0007669"/>
    <property type="project" value="InterPro"/>
</dbReference>
<evidence type="ECO:0000256" key="2">
    <source>
        <dbReference type="ARBA" id="ARBA00004286"/>
    </source>
</evidence>
<dbReference type="CDD" id="cd03275">
    <property type="entry name" value="ABC_SMC1_euk"/>
    <property type="match status" value="1"/>
</dbReference>
<dbReference type="PIRSF" id="PIRSF005719">
    <property type="entry name" value="SMC"/>
    <property type="match status" value="1"/>
</dbReference>
<dbReference type="GO" id="GO:0003677">
    <property type="term" value="F:DNA binding"/>
    <property type="evidence" value="ECO:0007669"/>
    <property type="project" value="TreeGrafter"/>
</dbReference>
<comment type="subcellular location">
    <subcellularLocation>
        <location evidence="2">Chromosome</location>
    </subcellularLocation>
    <subcellularLocation>
        <location evidence="1">Nucleus</location>
    </subcellularLocation>
</comment>
<dbReference type="InterPro" id="IPR028468">
    <property type="entry name" value="Smc1_ABC"/>
</dbReference>
<accession>A0AAE0V571</accession>
<comment type="caution">
    <text evidence="10">The sequence shown here is derived from an EMBL/GenBank/DDBJ whole genome shotgun (WGS) entry which is preliminary data.</text>
</comment>
<dbReference type="Pfam" id="PF02463">
    <property type="entry name" value="SMC_N"/>
    <property type="match status" value="2"/>
</dbReference>
<proteinExistence type="inferred from homology"/>
<dbReference type="PANTHER" id="PTHR18937:SF147">
    <property type="entry name" value="STRUCTURAL MAINTENANCE OF CHROMOSOMES PROTEIN 1B"/>
    <property type="match status" value="1"/>
</dbReference>
<evidence type="ECO:0000256" key="3">
    <source>
        <dbReference type="ARBA" id="ARBA00005597"/>
    </source>
</evidence>
<name>A0AAE0V571_9TELE</name>
<evidence type="ECO:0000256" key="8">
    <source>
        <dbReference type="SAM" id="Coils"/>
    </source>
</evidence>
<keyword evidence="7" id="KW-0131">Cell cycle</keyword>
<keyword evidence="5 8" id="KW-0175">Coiled coil</keyword>
<gene>
    <name evidence="10" type="ORF">QTP70_021469</name>
</gene>
<reference evidence="10" key="1">
    <citation type="submission" date="2023-06" db="EMBL/GenBank/DDBJ databases">
        <title>Male Hemibagrus guttatus genome.</title>
        <authorList>
            <person name="Bian C."/>
        </authorList>
    </citation>
    <scope>NUCLEOTIDE SEQUENCE</scope>
    <source>
        <strain evidence="10">Male_cb2023</strain>
        <tissue evidence="10">Muscle</tissue>
    </source>
</reference>
<keyword evidence="4" id="KW-0158">Chromosome</keyword>
<dbReference type="SMART" id="SM00968">
    <property type="entry name" value="SMC_hinge"/>
    <property type="match status" value="1"/>
</dbReference>
<dbReference type="GO" id="GO:0007062">
    <property type="term" value="P:sister chromatid cohesion"/>
    <property type="evidence" value="ECO:0007669"/>
    <property type="project" value="InterPro"/>
</dbReference>
<dbReference type="Gene3D" id="1.10.287.1490">
    <property type="match status" value="1"/>
</dbReference>
<dbReference type="Gene3D" id="1.20.1060.20">
    <property type="match status" value="1"/>
</dbReference>
<dbReference type="SUPFAM" id="SSF75553">
    <property type="entry name" value="Smc hinge domain"/>
    <property type="match status" value="1"/>
</dbReference>
<dbReference type="InterPro" id="IPR003395">
    <property type="entry name" value="RecF/RecN/SMC_N"/>
</dbReference>
<evidence type="ECO:0000313" key="10">
    <source>
        <dbReference type="EMBL" id="KAK3535953.1"/>
    </source>
</evidence>
<dbReference type="GO" id="GO:0030893">
    <property type="term" value="C:meiotic cohesin complex"/>
    <property type="evidence" value="ECO:0007669"/>
    <property type="project" value="TreeGrafter"/>
</dbReference>
<evidence type="ECO:0000256" key="7">
    <source>
        <dbReference type="ARBA" id="ARBA00023306"/>
    </source>
</evidence>
<dbReference type="Gene3D" id="3.30.70.1620">
    <property type="match status" value="1"/>
</dbReference>
<protein>
    <recommendedName>
        <fullName evidence="9">SMC hinge domain-containing protein</fullName>
    </recommendedName>
</protein>
<dbReference type="PANTHER" id="PTHR18937">
    <property type="entry name" value="STRUCTURAL MAINTENANCE OF CHROMOSOMES SMC FAMILY MEMBER"/>
    <property type="match status" value="1"/>
</dbReference>
<dbReference type="InterPro" id="IPR036277">
    <property type="entry name" value="SMC_hinge_sf"/>
</dbReference>
<dbReference type="FunFam" id="1.20.1060.20:FF:000001">
    <property type="entry name" value="Structural maintenance of chromosomes 1A"/>
    <property type="match status" value="1"/>
</dbReference>
<feature type="coiled-coil region" evidence="8">
    <location>
        <begin position="760"/>
        <end position="787"/>
    </location>
</feature>
<feature type="non-terminal residue" evidence="10">
    <location>
        <position position="1"/>
    </location>
</feature>
<evidence type="ECO:0000256" key="1">
    <source>
        <dbReference type="ARBA" id="ARBA00004123"/>
    </source>
</evidence>
<evidence type="ECO:0000256" key="4">
    <source>
        <dbReference type="ARBA" id="ARBA00022454"/>
    </source>
</evidence>
<feature type="coiled-coil region" evidence="8">
    <location>
        <begin position="341"/>
        <end position="463"/>
    </location>
</feature>
<comment type="similarity">
    <text evidence="3">Belongs to the SMC family. SMC1 subfamily.</text>
</comment>
<feature type="coiled-coil region" evidence="8">
    <location>
        <begin position="278"/>
        <end position="312"/>
    </location>
</feature>
<dbReference type="FunFam" id="3.40.50.300:FF:000564">
    <property type="entry name" value="Structural maintenance of chromosomes 1A"/>
    <property type="match status" value="1"/>
</dbReference>
<dbReference type="GO" id="GO:0005634">
    <property type="term" value="C:nucleus"/>
    <property type="evidence" value="ECO:0007669"/>
    <property type="project" value="UniProtKB-SubCell"/>
</dbReference>
<dbReference type="InterPro" id="IPR010935">
    <property type="entry name" value="SMC_hinge"/>
</dbReference>
<keyword evidence="11" id="KW-1185">Reference proteome</keyword>
<dbReference type="InterPro" id="IPR027417">
    <property type="entry name" value="P-loop_NTPase"/>
</dbReference>
<evidence type="ECO:0000256" key="6">
    <source>
        <dbReference type="ARBA" id="ARBA00023242"/>
    </source>
</evidence>